<dbReference type="HOGENOM" id="CLU_1909500_0_0_1"/>
<proteinExistence type="predicted"/>
<dbReference type="AlphaFoldDB" id="W1NV34"/>
<sequence length="133" mass="15004">MTVSADRKNKKFSWFFWFAALIVASHRQCSSLALNLVLLSVTKMFPLFHCRAAKKPRSSPKSAFDPLVVNPLAMVVLDEGDAYWDLEDGEFVPKLMEQDLQVDIDDEPWAQNPDLAMVEVVAPNPLNVLRNSV</sequence>
<accession>W1NV34</accession>
<keyword evidence="2" id="KW-1185">Reference proteome</keyword>
<gene>
    <name evidence="1" type="ORF">AMTR_s00113p00120520</name>
</gene>
<evidence type="ECO:0000313" key="1">
    <source>
        <dbReference type="EMBL" id="ERM98534.1"/>
    </source>
</evidence>
<dbReference type="Proteomes" id="UP000017836">
    <property type="component" value="Unassembled WGS sequence"/>
</dbReference>
<evidence type="ECO:0000313" key="2">
    <source>
        <dbReference type="Proteomes" id="UP000017836"/>
    </source>
</evidence>
<dbReference type="Gramene" id="ERM98534">
    <property type="protein sequence ID" value="ERM98534"/>
    <property type="gene ID" value="AMTR_s00113p00120520"/>
</dbReference>
<name>W1NV34_AMBTC</name>
<organism evidence="1 2">
    <name type="scientific">Amborella trichopoda</name>
    <dbReference type="NCBI Taxonomy" id="13333"/>
    <lineage>
        <taxon>Eukaryota</taxon>
        <taxon>Viridiplantae</taxon>
        <taxon>Streptophyta</taxon>
        <taxon>Embryophyta</taxon>
        <taxon>Tracheophyta</taxon>
        <taxon>Spermatophyta</taxon>
        <taxon>Magnoliopsida</taxon>
        <taxon>Amborellales</taxon>
        <taxon>Amborellaceae</taxon>
        <taxon>Amborella</taxon>
    </lineage>
</organism>
<dbReference type="EMBL" id="KI395324">
    <property type="protein sequence ID" value="ERM98534.1"/>
    <property type="molecule type" value="Genomic_DNA"/>
</dbReference>
<protein>
    <submittedName>
        <fullName evidence="1">Uncharacterized protein</fullName>
    </submittedName>
</protein>
<reference evidence="2" key="1">
    <citation type="journal article" date="2013" name="Science">
        <title>The Amborella genome and the evolution of flowering plants.</title>
        <authorList>
            <consortium name="Amborella Genome Project"/>
        </authorList>
    </citation>
    <scope>NUCLEOTIDE SEQUENCE [LARGE SCALE GENOMIC DNA]</scope>
</reference>